<reference evidence="1 2" key="1">
    <citation type="submission" date="2019-04" db="EMBL/GenBank/DDBJ databases">
        <title>Friends and foes A comparative genomics studyof 23 Aspergillus species from section Flavi.</title>
        <authorList>
            <consortium name="DOE Joint Genome Institute"/>
            <person name="Kjaerbolling I."/>
            <person name="Vesth T."/>
            <person name="Frisvad J.C."/>
            <person name="Nybo J.L."/>
            <person name="Theobald S."/>
            <person name="Kildgaard S."/>
            <person name="Isbrandt T."/>
            <person name="Kuo A."/>
            <person name="Sato A."/>
            <person name="Lyhne E.K."/>
            <person name="Kogle M.E."/>
            <person name="Wiebenga A."/>
            <person name="Kun R.S."/>
            <person name="Lubbers R.J."/>
            <person name="Makela M.R."/>
            <person name="Barry K."/>
            <person name="Chovatia M."/>
            <person name="Clum A."/>
            <person name="Daum C."/>
            <person name="Haridas S."/>
            <person name="He G."/>
            <person name="LaButti K."/>
            <person name="Lipzen A."/>
            <person name="Mondo S."/>
            <person name="Riley R."/>
            <person name="Salamov A."/>
            <person name="Simmons B.A."/>
            <person name="Magnuson J.K."/>
            <person name="Henrissat B."/>
            <person name="Mortensen U.H."/>
            <person name="Larsen T.O."/>
            <person name="Devries R.P."/>
            <person name="Grigoriev I.V."/>
            <person name="Machida M."/>
            <person name="Baker S.E."/>
            <person name="Andersen M.R."/>
        </authorList>
    </citation>
    <scope>NUCLEOTIDE SEQUENCE [LARGE SCALE GENOMIC DNA]</scope>
    <source>
        <strain evidence="1 2">IBT 29228</strain>
    </source>
</reference>
<sequence>MGTMVADYYLVCKHKLRLSNPYHADASSIYWFQNDFTGNPMTQCIASGRRRCRVRLSLGWRKGEGEIWISRLALIPP</sequence>
<dbReference type="AlphaFoldDB" id="A0A5N7AVH5"/>
<name>A0A5N7AVH5_9EURO</name>
<keyword evidence="2" id="KW-1185">Reference proteome</keyword>
<accession>A0A5N7AVH5</accession>
<organism evidence="1 2">
    <name type="scientific">Aspergillus bertholletiae</name>
    <dbReference type="NCBI Taxonomy" id="1226010"/>
    <lineage>
        <taxon>Eukaryota</taxon>
        <taxon>Fungi</taxon>
        <taxon>Dikarya</taxon>
        <taxon>Ascomycota</taxon>
        <taxon>Pezizomycotina</taxon>
        <taxon>Eurotiomycetes</taxon>
        <taxon>Eurotiomycetidae</taxon>
        <taxon>Eurotiales</taxon>
        <taxon>Aspergillaceae</taxon>
        <taxon>Aspergillus</taxon>
        <taxon>Aspergillus subgen. Circumdati</taxon>
    </lineage>
</organism>
<dbReference type="Proteomes" id="UP000326198">
    <property type="component" value="Unassembled WGS sequence"/>
</dbReference>
<evidence type="ECO:0000313" key="1">
    <source>
        <dbReference type="EMBL" id="KAE8373854.1"/>
    </source>
</evidence>
<proteinExistence type="predicted"/>
<evidence type="ECO:0000313" key="2">
    <source>
        <dbReference type="Proteomes" id="UP000326198"/>
    </source>
</evidence>
<dbReference type="EMBL" id="ML736301">
    <property type="protein sequence ID" value="KAE8373854.1"/>
    <property type="molecule type" value="Genomic_DNA"/>
</dbReference>
<gene>
    <name evidence="1" type="ORF">BDV26DRAFT_271015</name>
</gene>
<protein>
    <submittedName>
        <fullName evidence="1">Uncharacterized protein</fullName>
    </submittedName>
</protein>
<dbReference type="OrthoDB" id="2018619at2759"/>